<reference evidence="2 3" key="1">
    <citation type="submission" date="2016-11" db="EMBL/GenBank/DDBJ databases">
        <authorList>
            <person name="Jaros S."/>
            <person name="Januszkiewicz K."/>
            <person name="Wedrychowicz H."/>
        </authorList>
    </citation>
    <scope>NUCLEOTIDE SEQUENCE [LARGE SCALE GENOMIC DNA]</scope>
    <source>
        <strain evidence="2 3">DSM 15212</strain>
    </source>
</reference>
<keyword evidence="1" id="KW-0472">Membrane</keyword>
<organism evidence="2 3">
    <name type="scientific">Paramaledivibacter caminithermalis (strain DSM 15212 / CIP 107654 / DViRD3)</name>
    <name type="common">Clostridium caminithermale</name>
    <dbReference type="NCBI Taxonomy" id="1121301"/>
    <lineage>
        <taxon>Bacteria</taxon>
        <taxon>Bacillati</taxon>
        <taxon>Bacillota</taxon>
        <taxon>Clostridia</taxon>
        <taxon>Peptostreptococcales</taxon>
        <taxon>Caminicellaceae</taxon>
        <taxon>Paramaledivibacter</taxon>
    </lineage>
</organism>
<gene>
    <name evidence="2" type="ORF">SAMN02745912_01178</name>
</gene>
<protein>
    <submittedName>
        <fullName evidence="2">Uncharacterized protein</fullName>
    </submittedName>
</protein>
<sequence>MNDKELDKKLQIAKNQSKIFFDKFNFDTSKKIVHKRIDANRHVKRNPFGKYLTNRIWRKGAVIICAITLILIVTNQIDNNRFMNKANLLLQQAVELDDDQDSYLVNYFRVDNPNNNNNLLAILWQKNSKGNYEIIYSSMMENTDIPNPVDVINATEGKYALVSSSNKQENFIHYRLVKYSNNSVKAYLEENYVPEGKIKVCNGMLIEERTIPKNYYSNYNNRSMDKFNRVYRYFIPVELRSDGSFALTTSKVKLKKGGTLTLILDDKTVPLEFEYNNDVLNRTDNKLEPNETIQAYINFEAKETGFSNLKIKQKNNIQKENELFIEIVDY</sequence>
<evidence type="ECO:0000256" key="1">
    <source>
        <dbReference type="SAM" id="Phobius"/>
    </source>
</evidence>
<dbReference type="EMBL" id="FRAG01000010">
    <property type="protein sequence ID" value="SHJ81459.1"/>
    <property type="molecule type" value="Genomic_DNA"/>
</dbReference>
<proteinExistence type="predicted"/>
<accession>A0A1M6MDG2</accession>
<feature type="transmembrane region" description="Helical" evidence="1">
    <location>
        <begin position="60"/>
        <end position="77"/>
    </location>
</feature>
<dbReference type="AlphaFoldDB" id="A0A1M6MDG2"/>
<dbReference type="Proteomes" id="UP000184465">
    <property type="component" value="Unassembled WGS sequence"/>
</dbReference>
<keyword evidence="1" id="KW-1133">Transmembrane helix</keyword>
<evidence type="ECO:0000313" key="2">
    <source>
        <dbReference type="EMBL" id="SHJ81459.1"/>
    </source>
</evidence>
<dbReference type="RefSeq" id="WP_073147904.1">
    <property type="nucleotide sequence ID" value="NZ_FRAG01000010.1"/>
</dbReference>
<name>A0A1M6MDG2_PARC5</name>
<evidence type="ECO:0000313" key="3">
    <source>
        <dbReference type="Proteomes" id="UP000184465"/>
    </source>
</evidence>
<keyword evidence="3" id="KW-1185">Reference proteome</keyword>
<dbReference type="OrthoDB" id="9825004at2"/>
<dbReference type="STRING" id="1121301.SAMN02745912_01178"/>
<keyword evidence="1" id="KW-0812">Transmembrane</keyword>